<dbReference type="AlphaFoldDB" id="A0A1N7FAZ1"/>
<evidence type="ECO:0000313" key="1">
    <source>
        <dbReference type="EMBL" id="SIR97493.1"/>
    </source>
</evidence>
<organism evidence="1 2">
    <name type="scientific">Haladaptatus litoreus</name>
    <dbReference type="NCBI Taxonomy" id="553468"/>
    <lineage>
        <taxon>Archaea</taxon>
        <taxon>Methanobacteriati</taxon>
        <taxon>Methanobacteriota</taxon>
        <taxon>Stenosarchaea group</taxon>
        <taxon>Halobacteria</taxon>
        <taxon>Halobacteriales</taxon>
        <taxon>Haladaptataceae</taxon>
        <taxon>Haladaptatus</taxon>
    </lineage>
</organism>
<keyword evidence="2" id="KW-1185">Reference proteome</keyword>
<dbReference type="Proteomes" id="UP000186914">
    <property type="component" value="Unassembled WGS sequence"/>
</dbReference>
<gene>
    <name evidence="1" type="ORF">SAMN05421858_4893</name>
</gene>
<name>A0A1N7FAZ1_9EURY</name>
<dbReference type="EMBL" id="FTNO01000008">
    <property type="protein sequence ID" value="SIR97493.1"/>
    <property type="molecule type" value="Genomic_DNA"/>
</dbReference>
<evidence type="ECO:0000313" key="2">
    <source>
        <dbReference type="Proteomes" id="UP000186914"/>
    </source>
</evidence>
<proteinExistence type="predicted"/>
<reference evidence="2" key="1">
    <citation type="submission" date="2017-01" db="EMBL/GenBank/DDBJ databases">
        <authorList>
            <person name="Varghese N."/>
            <person name="Submissions S."/>
        </authorList>
    </citation>
    <scope>NUCLEOTIDE SEQUENCE [LARGE SCALE GENOMIC DNA]</scope>
    <source>
        <strain evidence="2">CGMCC 1.7737</strain>
    </source>
</reference>
<sequence>MKLECVSRRAVLGATAGLLGTGVSAGRGHEHGTYCGNKRNYLVIAGGSPTDVVEYQFVVSGRIQKSRRGGSAPVSDHGITADRGDVVSDDQSYVTGTIAGGIDAYSFTGRIIRFRISLTRRTVQRVKILLNGQRVFPDELGDNPAAETPVEFLDCNTARVIGEFEGIELNASFWDEAGIGTEILFPDPISGVTIFHPVEQFEPYPFTIESLRLDPNPIPVPGAPALYSADNPYAGPWCEREAFQFPNQLVITGGTPEDVISYKFEVSGSVKKSADADDLPIQGREVTVDKSDRITGKRVCGSVSGEVDVYRFSGEITDFCVDGSATIFLNGRRVCPREIGKPTKDRKRSIEYLDCDRAIVQGNFEQISIDTVWFARDGFATSFNVIGPVRGRTIIDRSNAGDIDDISGFVITRLSGFDEEFGEPVITVANPNLEECFQQIIPDPVQPFFEHCGPTDGGSNVTFAYDNPNNTELIVQSEFVGNATSEPPQTLEPGRNTFTVKWEPTTPDERLTWRLNLEPFAIDAQPTATSPPAADCATPTLNLRIDGCKLTNPTNRTVFVAFNFGGSNEGELTLQPGESFDFTNAGPVIELGPASTESNFGAAVGERVLIDGKKVFTVTDKQCLIA</sequence>
<protein>
    <submittedName>
        <fullName evidence="1">Uncharacterized protein</fullName>
    </submittedName>
</protein>
<accession>A0A1N7FAZ1</accession>